<evidence type="ECO:0000256" key="7">
    <source>
        <dbReference type="ARBA" id="ARBA00023136"/>
    </source>
</evidence>
<comment type="caution">
    <text evidence="10">The sequence shown here is derived from an EMBL/GenBank/DDBJ whole genome shotgun (WGS) entry which is preliminary data.</text>
</comment>
<organism evidence="10 11">
    <name type="scientific">Candidatus Scatomorpha intestinigallinarum</name>
    <dbReference type="NCBI Taxonomy" id="2840923"/>
    <lineage>
        <taxon>Bacteria</taxon>
        <taxon>Bacillati</taxon>
        <taxon>Bacillota</taxon>
        <taxon>Clostridia</taxon>
        <taxon>Eubacteriales</taxon>
        <taxon>Candidatus Scatomorpha</taxon>
    </lineage>
</organism>
<dbReference type="InterPro" id="IPR002490">
    <property type="entry name" value="V-ATPase_116kDa_su"/>
</dbReference>
<accession>A0A9D1DMP7</accession>
<reference evidence="10" key="2">
    <citation type="journal article" date="2021" name="PeerJ">
        <title>Extensive microbial diversity within the chicken gut microbiome revealed by metagenomics and culture.</title>
        <authorList>
            <person name="Gilroy R."/>
            <person name="Ravi A."/>
            <person name="Getino M."/>
            <person name="Pursley I."/>
            <person name="Horton D.L."/>
            <person name="Alikhan N.F."/>
            <person name="Baker D."/>
            <person name="Gharbi K."/>
            <person name="Hall N."/>
            <person name="Watson M."/>
            <person name="Adriaenssens E.M."/>
            <person name="Foster-Nyarko E."/>
            <person name="Jarju S."/>
            <person name="Secka A."/>
            <person name="Antonio M."/>
            <person name="Oren A."/>
            <person name="Chaudhuri R.R."/>
            <person name="La Ragione R."/>
            <person name="Hildebrand F."/>
            <person name="Pallen M.J."/>
        </authorList>
    </citation>
    <scope>NUCLEOTIDE SEQUENCE</scope>
    <source>
        <strain evidence="10">ChiGjej3B3-7149</strain>
    </source>
</reference>
<evidence type="ECO:0000256" key="5">
    <source>
        <dbReference type="ARBA" id="ARBA00022989"/>
    </source>
</evidence>
<dbReference type="GO" id="GO:0033179">
    <property type="term" value="C:proton-transporting V-type ATPase, V0 domain"/>
    <property type="evidence" value="ECO:0007669"/>
    <property type="project" value="InterPro"/>
</dbReference>
<proteinExistence type="inferred from homology"/>
<dbReference type="GO" id="GO:0046961">
    <property type="term" value="F:proton-transporting ATPase activity, rotational mechanism"/>
    <property type="evidence" value="ECO:0007669"/>
    <property type="project" value="InterPro"/>
</dbReference>
<comment type="subcellular location">
    <subcellularLocation>
        <location evidence="1">Membrane</location>
        <topology evidence="1">Multi-pass membrane protein</topology>
    </subcellularLocation>
</comment>
<sequence>MATEKMLRAVVSGPADRLDEAIRGLVLGMEFHPMSASEVFGRGELVTPTGEDPYRPALSSVLALLTKLGIKPAFGEFEGRGYDLEGCEKYISAASGEAARVITHRNAELSLATDNEELIGRLEPLSLLTVDLEELLAVKHLKLRFGTIEEELWDEVRAEAENERGAFLFRSGFSEGRVCCILLTLPGAALREEDRLRDFGFQPENAPNAAGLTGIPAERIVQLRQEAEDARRQAAQLTAELDALRERERADLLSCYSWLRFMSEAHDLRRFAAVSGEDFYLCGWLPEGRLEAFKAAADGLGCACSLDKPGHADIGHVPVKFSQGFFSRIFAPFVQMYGAPAYGESDPRVFMFITYCLLFGLMFGDVGQGAVLVLFGLFLLKKKGMWLGRILAAVGCSAVVFGFVYGSVFGNEHLLPGFKVLEGDGVVTILLFTAGVGVVLILISGVLNIITGFRQKDYRKALFSANGVTGVLFLAGIVGCAASDALFATGLLSTGAVWFVFALLLLSIWFGEPLISMMGLAPAEHGHKTSVGMMILEGFFELFEAFLSWLSNCLSFLRVGTYAICHAIMMLIVYALSETSGGYSIFGLVIGNIIVMGIEAALVCIQTLRLEFYELFGRFYTGRGEAFAPAHIDYSSPAQRAA</sequence>
<keyword evidence="6" id="KW-0406">Ion transport</keyword>
<evidence type="ECO:0000256" key="3">
    <source>
        <dbReference type="ARBA" id="ARBA00022448"/>
    </source>
</evidence>
<keyword evidence="4 9" id="KW-0812">Transmembrane</keyword>
<reference evidence="10" key="1">
    <citation type="submission" date="2020-10" db="EMBL/GenBank/DDBJ databases">
        <authorList>
            <person name="Gilroy R."/>
        </authorList>
    </citation>
    <scope>NUCLEOTIDE SEQUENCE</scope>
    <source>
        <strain evidence="10">ChiGjej3B3-7149</strain>
    </source>
</reference>
<evidence type="ECO:0000256" key="1">
    <source>
        <dbReference type="ARBA" id="ARBA00004141"/>
    </source>
</evidence>
<dbReference type="PANTHER" id="PTHR11629:SF63">
    <property type="entry name" value="V-TYPE PROTON ATPASE SUBUNIT A"/>
    <property type="match status" value="1"/>
</dbReference>
<feature type="transmembrane region" description="Helical" evidence="9">
    <location>
        <begin position="386"/>
        <end position="406"/>
    </location>
</feature>
<evidence type="ECO:0000313" key="11">
    <source>
        <dbReference type="Proteomes" id="UP000824238"/>
    </source>
</evidence>
<gene>
    <name evidence="10" type="ORF">IAD36_08235</name>
</gene>
<protein>
    <recommendedName>
        <fullName evidence="12">V-type ATP synthase subunit I</fullName>
    </recommendedName>
</protein>
<name>A0A9D1DMP7_9FIRM</name>
<dbReference type="GO" id="GO:0016471">
    <property type="term" value="C:vacuolar proton-transporting V-type ATPase complex"/>
    <property type="evidence" value="ECO:0007669"/>
    <property type="project" value="TreeGrafter"/>
</dbReference>
<evidence type="ECO:0000256" key="4">
    <source>
        <dbReference type="ARBA" id="ARBA00022692"/>
    </source>
</evidence>
<keyword evidence="3" id="KW-0813">Transport</keyword>
<feature type="transmembrane region" description="Helical" evidence="9">
    <location>
        <begin position="485"/>
        <end position="510"/>
    </location>
</feature>
<feature type="transmembrane region" description="Helical" evidence="9">
    <location>
        <begin position="426"/>
        <end position="449"/>
    </location>
</feature>
<evidence type="ECO:0000256" key="6">
    <source>
        <dbReference type="ARBA" id="ARBA00023065"/>
    </source>
</evidence>
<keyword evidence="8" id="KW-0175">Coiled coil</keyword>
<comment type="similarity">
    <text evidence="2">Belongs to the V-ATPase 116 kDa subunit family.</text>
</comment>
<dbReference type="GO" id="GO:0051117">
    <property type="term" value="F:ATPase binding"/>
    <property type="evidence" value="ECO:0007669"/>
    <property type="project" value="TreeGrafter"/>
</dbReference>
<evidence type="ECO:0000256" key="9">
    <source>
        <dbReference type="SAM" id="Phobius"/>
    </source>
</evidence>
<feature type="transmembrane region" description="Helical" evidence="9">
    <location>
        <begin position="556"/>
        <end position="576"/>
    </location>
</feature>
<evidence type="ECO:0000313" key="10">
    <source>
        <dbReference type="EMBL" id="HIR55564.1"/>
    </source>
</evidence>
<keyword evidence="7 9" id="KW-0472">Membrane</keyword>
<dbReference type="Pfam" id="PF01496">
    <property type="entry name" value="V_ATPase_I"/>
    <property type="match status" value="1"/>
</dbReference>
<dbReference type="PANTHER" id="PTHR11629">
    <property type="entry name" value="VACUOLAR PROTON ATPASES"/>
    <property type="match status" value="1"/>
</dbReference>
<evidence type="ECO:0000256" key="2">
    <source>
        <dbReference type="ARBA" id="ARBA00009904"/>
    </source>
</evidence>
<feature type="coiled-coil region" evidence="8">
    <location>
        <begin position="220"/>
        <end position="247"/>
    </location>
</feature>
<dbReference type="AlphaFoldDB" id="A0A9D1DMP7"/>
<dbReference type="EMBL" id="DVHH01000196">
    <property type="protein sequence ID" value="HIR55564.1"/>
    <property type="molecule type" value="Genomic_DNA"/>
</dbReference>
<feature type="transmembrane region" description="Helical" evidence="9">
    <location>
        <begin position="583"/>
        <end position="608"/>
    </location>
</feature>
<feature type="transmembrane region" description="Helical" evidence="9">
    <location>
        <begin position="461"/>
        <end position="479"/>
    </location>
</feature>
<keyword evidence="5 9" id="KW-1133">Transmembrane helix</keyword>
<evidence type="ECO:0008006" key="12">
    <source>
        <dbReference type="Google" id="ProtNLM"/>
    </source>
</evidence>
<dbReference type="Proteomes" id="UP000824238">
    <property type="component" value="Unassembled WGS sequence"/>
</dbReference>
<evidence type="ECO:0000256" key="8">
    <source>
        <dbReference type="SAM" id="Coils"/>
    </source>
</evidence>
<dbReference type="GO" id="GO:0007035">
    <property type="term" value="P:vacuolar acidification"/>
    <property type="evidence" value="ECO:0007669"/>
    <property type="project" value="TreeGrafter"/>
</dbReference>
<feature type="transmembrane region" description="Helical" evidence="9">
    <location>
        <begin position="352"/>
        <end position="379"/>
    </location>
</feature>